<sequence>MLAVSKAVFKTPWSVYAHSLRPAPIPLLPLLVERRGRLFAMSTINVEKTSSSGSFDKKDPEIGMKVEPVSGAGSECSDPNLGGTQLDGLEEDSPYPEVRSAVANTDDPDMPCNTLRAWILGIIWAMILPGLNQFFYFRYPSVTIGNLVAQLLSFPMGRFLAFVLPRRRICGIDLNPGPFSIKEHVLITVMATVGSGSAYATDIVAVQRVYYGQIWNFGYQWMIVMSTQLIGFSIGGIARRFLVAPPSMIWPANLVYCALFNTLHSQQYAGAGSRGGISRERFFLFAFFGSFAWYFLPGYLFTALSYFSWVCWIAPNNVKVNQMFGVVHGLGMSLITFDWSQIAYIGSPLATPWWAEANVFGGFIFFFWFLTPILYYTNTWYAQYMPISSRTSYDNEMKSYNVKRILNADATLNLAAYKAILSLFLSTTFAISYGLSFASITATLVHAFLYYRKQIWTQARRSLSEQPDIHARLMSRYPQVPEWWYVVIFVPTVIFGLVSIEVWHTQMPVWAFFLALVIAFVYIIPIGMIQAITNQQVGLNVVTELVIGYALPGHPIAMMMFKTWGYITMAQALQFTSDFKLGHYMKIPPRPMFTAQVAATVIAGTVQLGVQAWMFTNIPGMCSTDQPDGFICPSTEVFGTASIVWGVIGPALQFSKGQLYYVILSGTGAIPPASAINYVPWAIVGFIFQYVIRRRHFQWWTKYNYVLSAGLDSESPSPLSSFSSVSTNTNITISGPDLGLGEEALAEAKASPPSITDRSLKIKNEHMGERSGKPGKVTTPFGPKEEEVIEQVEGRASSSNALSTPLSLKSPLADCLSSTAYPKHPLPPSLVERCNYLRLPYLSVMESIVNENTPRSTPSFDRKDSELGVKHEPVTSEVVAEVTGAQFDDPNLDPGRLGELEEDSPYPEVRSAVANTDDPDMPCSTIRAWMLGLVWAIVLPGLNQFFYFRYPSVTIGNLVAQLLSFPMGRFLAYILPDVMATVGAAQAYATDIVAVQRVFYGQTWNFGYQWMVVMSTQLIGFSIGGIARRFLVSPPSMIWPANLVYCALFNTLHSQHFAWYFLPGYLFTALSYFSWVCWIAPNNVKVNQMFGVVHGLGMSLITFDWSQIAYIGSPLATPWWAEANVFGGFIFFFWFLTPILYYTNTWYAQYMPISSRTSYDNEMKSYDVKRILNADATLNLAAYKSYSPLFLSTTFAMSYGLSFASIIATLVHAFLYYRKQIWIQARRSLSEQPDIHARLMSRYPQVPEWWYALIFIPTVIFGIVAIEIWPTQMPVWAFFLALVISFVYIIPIGMIQAITNQQVGLNVITELVIGYALPGHPVAMMLFKTWGYISMAQALQFTSDFKLGHYMKIPPRPMFVAQVVATVIAGTTQLGVQAWMFTNIAGMCSEDQPDGFICPGTQVFGTASIIWGVIGPALQFSKGQLYYGLVFFFIFGAIAPIIPWAITRKYPNSIVNYINFPVILSGTGSIPPASAINYVPWAIVGFIFQFLIRKRHFQWWAKYNYVLSAALDSGVAMSIIIIFFCLQYPRTERLARTTF</sequence>
<evidence type="ECO:0000256" key="4">
    <source>
        <dbReference type="ARBA" id="ARBA00022692"/>
    </source>
</evidence>
<feature type="transmembrane region" description="Helical" evidence="10">
    <location>
        <begin position="541"/>
        <end position="561"/>
    </location>
</feature>
<feature type="transmembrane region" description="Helical" evidence="10">
    <location>
        <begin position="1425"/>
        <end position="1446"/>
    </location>
</feature>
<proteinExistence type="inferred from homology"/>
<dbReference type="Proteomes" id="UP000614334">
    <property type="component" value="Unassembled WGS sequence"/>
</dbReference>
<evidence type="ECO:0000256" key="2">
    <source>
        <dbReference type="ARBA" id="ARBA00008807"/>
    </source>
</evidence>
<protein>
    <submittedName>
        <fullName evidence="11">Oligopeptide transporter</fullName>
    </submittedName>
</protein>
<keyword evidence="8 10" id="KW-0472">Membrane</keyword>
<feature type="transmembrane region" description="Helical" evidence="10">
    <location>
        <begin position="218"/>
        <end position="238"/>
    </location>
</feature>
<name>A0A8H7M628_9AGAM</name>
<feature type="transmembrane region" description="Helical" evidence="10">
    <location>
        <begin position="117"/>
        <end position="137"/>
    </location>
</feature>
<feature type="transmembrane region" description="Helical" evidence="10">
    <location>
        <begin position="1275"/>
        <end position="1295"/>
    </location>
</feature>
<dbReference type="Pfam" id="PF03169">
    <property type="entry name" value="OPT"/>
    <property type="match status" value="2"/>
</dbReference>
<dbReference type="InterPro" id="IPR004813">
    <property type="entry name" value="OPT"/>
</dbReference>
<feature type="transmembrane region" description="Helical" evidence="10">
    <location>
        <begin position="970"/>
        <end position="989"/>
    </location>
</feature>
<dbReference type="PANTHER" id="PTHR22601">
    <property type="entry name" value="ISP4 LIKE PROTEIN"/>
    <property type="match status" value="1"/>
</dbReference>
<feature type="region of interest" description="Disordered" evidence="9">
    <location>
        <begin position="69"/>
        <end position="89"/>
    </location>
</feature>
<feature type="transmembrane region" description="Helical" evidence="10">
    <location>
        <begin position="1400"/>
        <end position="1418"/>
    </location>
</feature>
<feature type="transmembrane region" description="Helical" evidence="10">
    <location>
        <begin position="1196"/>
        <end position="1217"/>
    </location>
</feature>
<keyword evidence="5" id="KW-0571">Peptide transport</keyword>
<gene>
    <name evidence="11" type="ORF">RHS01_04289</name>
</gene>
<evidence type="ECO:0000313" key="12">
    <source>
        <dbReference type="Proteomes" id="UP000614334"/>
    </source>
</evidence>
<feature type="transmembrane region" description="Helical" evidence="10">
    <location>
        <begin position="185"/>
        <end position="206"/>
    </location>
</feature>
<feature type="transmembrane region" description="Helical" evidence="10">
    <location>
        <begin position="326"/>
        <end position="345"/>
    </location>
</feature>
<feature type="transmembrane region" description="Helical" evidence="10">
    <location>
        <begin position="143"/>
        <end position="164"/>
    </location>
</feature>
<evidence type="ECO:0000313" key="11">
    <source>
        <dbReference type="EMBL" id="KAF8756543.1"/>
    </source>
</evidence>
<dbReference type="GO" id="GO:0016020">
    <property type="term" value="C:membrane"/>
    <property type="evidence" value="ECO:0007669"/>
    <property type="project" value="UniProtKB-SubCell"/>
</dbReference>
<keyword evidence="6" id="KW-0653">Protein transport</keyword>
<feature type="transmembrane region" description="Helical" evidence="10">
    <location>
        <begin position="1010"/>
        <end position="1031"/>
    </location>
</feature>
<feature type="transmembrane region" description="Helical" evidence="10">
    <location>
        <begin position="430"/>
        <end position="451"/>
    </location>
</feature>
<evidence type="ECO:0000256" key="8">
    <source>
        <dbReference type="ARBA" id="ARBA00023136"/>
    </source>
</evidence>
<keyword evidence="4 10" id="KW-0812">Transmembrane</keyword>
<feature type="transmembrane region" description="Helical" evidence="10">
    <location>
        <begin position="1504"/>
        <end position="1529"/>
    </location>
</feature>
<comment type="caution">
    <text evidence="11">The sequence shown here is derived from an EMBL/GenBank/DDBJ whole genome shotgun (WGS) entry which is preliminary data.</text>
</comment>
<feature type="transmembrane region" description="Helical" evidence="10">
    <location>
        <begin position="1123"/>
        <end position="1142"/>
    </location>
</feature>
<feature type="transmembrane region" description="Helical" evidence="10">
    <location>
        <begin position="357"/>
        <end position="376"/>
    </location>
</feature>
<reference evidence="11" key="1">
    <citation type="submission" date="2020-09" db="EMBL/GenBank/DDBJ databases">
        <title>Comparative genome analyses of four rice-infecting Rhizoctonia solani isolates reveal extensive enrichment of homogalacturonan modification genes.</title>
        <authorList>
            <person name="Lee D.-Y."/>
            <person name="Jeon J."/>
            <person name="Kim K.-T."/>
            <person name="Cheong K."/>
            <person name="Song H."/>
            <person name="Choi G."/>
            <person name="Ko J."/>
            <person name="Opiyo S.O."/>
            <person name="Zuo S."/>
            <person name="Madhav S."/>
            <person name="Lee Y.-H."/>
            <person name="Wang G.-L."/>
        </authorList>
    </citation>
    <scope>NUCLEOTIDE SEQUENCE</scope>
    <source>
        <strain evidence="11">AG1-IA B2</strain>
    </source>
</reference>
<comment type="subcellular location">
    <subcellularLocation>
        <location evidence="1">Membrane</location>
        <topology evidence="1">Multi-pass membrane protein</topology>
    </subcellularLocation>
</comment>
<feature type="transmembrane region" description="Helical" evidence="10">
    <location>
        <begin position="637"/>
        <end position="655"/>
    </location>
</feature>
<feature type="transmembrane region" description="Helical" evidence="10">
    <location>
        <begin position="483"/>
        <end position="503"/>
    </location>
</feature>
<feature type="transmembrane region" description="Helical" evidence="10">
    <location>
        <begin position="593"/>
        <end position="616"/>
    </location>
</feature>
<evidence type="ECO:0000256" key="7">
    <source>
        <dbReference type="ARBA" id="ARBA00022989"/>
    </source>
</evidence>
<organism evidence="11 12">
    <name type="scientific">Rhizoctonia solani</name>
    <dbReference type="NCBI Taxonomy" id="456999"/>
    <lineage>
        <taxon>Eukaryota</taxon>
        <taxon>Fungi</taxon>
        <taxon>Dikarya</taxon>
        <taxon>Basidiomycota</taxon>
        <taxon>Agaricomycotina</taxon>
        <taxon>Agaricomycetes</taxon>
        <taxon>Cantharellales</taxon>
        <taxon>Ceratobasidiaceae</taxon>
        <taxon>Rhizoctonia</taxon>
    </lineage>
</organism>
<feature type="transmembrane region" description="Helical" evidence="10">
    <location>
        <begin position="675"/>
        <end position="692"/>
    </location>
</feature>
<feature type="transmembrane region" description="Helical" evidence="10">
    <location>
        <begin position="1359"/>
        <end position="1380"/>
    </location>
</feature>
<dbReference type="NCBIfam" id="TIGR00728">
    <property type="entry name" value="OPT_sfam"/>
    <property type="match status" value="2"/>
</dbReference>
<evidence type="ECO:0000256" key="10">
    <source>
        <dbReference type="SAM" id="Phobius"/>
    </source>
</evidence>
<dbReference type="InterPro" id="IPR004648">
    <property type="entry name" value="Oligpept_transpt"/>
</dbReference>
<feature type="transmembrane region" description="Helical" evidence="10">
    <location>
        <begin position="282"/>
        <end position="306"/>
    </location>
</feature>
<accession>A0A8H7M628</accession>
<evidence type="ECO:0000256" key="9">
    <source>
        <dbReference type="SAM" id="MobiDB-lite"/>
    </source>
</evidence>
<feature type="transmembrane region" description="Helical" evidence="10">
    <location>
        <begin position="928"/>
        <end position="950"/>
    </location>
</feature>
<feature type="transmembrane region" description="Helical" evidence="10">
    <location>
        <begin position="1249"/>
        <end position="1269"/>
    </location>
</feature>
<evidence type="ECO:0000256" key="6">
    <source>
        <dbReference type="ARBA" id="ARBA00022927"/>
    </source>
</evidence>
<dbReference type="NCBIfam" id="TIGR00727">
    <property type="entry name" value="ISP4_OPT"/>
    <property type="match status" value="2"/>
</dbReference>
<comment type="similarity">
    <text evidence="2">Belongs to the oligopeptide OPT transporter family.</text>
</comment>
<dbReference type="GO" id="GO:0015031">
    <property type="term" value="P:protein transport"/>
    <property type="evidence" value="ECO:0007669"/>
    <property type="project" value="UniProtKB-KW"/>
</dbReference>
<feature type="transmembrane region" description="Helical" evidence="10">
    <location>
        <begin position="1060"/>
        <end position="1081"/>
    </location>
</feature>
<keyword evidence="3" id="KW-0813">Transport</keyword>
<dbReference type="GO" id="GO:0035673">
    <property type="term" value="F:oligopeptide transmembrane transporter activity"/>
    <property type="evidence" value="ECO:0007669"/>
    <property type="project" value="InterPro"/>
</dbReference>
<evidence type="ECO:0000256" key="3">
    <source>
        <dbReference type="ARBA" id="ARBA00022448"/>
    </source>
</evidence>
<evidence type="ECO:0000256" key="1">
    <source>
        <dbReference type="ARBA" id="ARBA00004141"/>
    </source>
</evidence>
<feature type="transmembrane region" description="Helical" evidence="10">
    <location>
        <begin position="509"/>
        <end position="529"/>
    </location>
</feature>
<feature type="transmembrane region" description="Helical" evidence="10">
    <location>
        <begin position="1475"/>
        <end position="1492"/>
    </location>
</feature>
<dbReference type="EMBL" id="JACYCF010000006">
    <property type="protein sequence ID" value="KAF8756543.1"/>
    <property type="molecule type" value="Genomic_DNA"/>
</dbReference>
<evidence type="ECO:0000256" key="5">
    <source>
        <dbReference type="ARBA" id="ARBA00022856"/>
    </source>
</evidence>
<keyword evidence="7 10" id="KW-1133">Transmembrane helix</keyword>